<evidence type="ECO:0000313" key="1">
    <source>
        <dbReference type="EMBL" id="MPL61845.1"/>
    </source>
</evidence>
<organism evidence="1">
    <name type="scientific">bioreactor metagenome</name>
    <dbReference type="NCBI Taxonomy" id="1076179"/>
    <lineage>
        <taxon>unclassified sequences</taxon>
        <taxon>metagenomes</taxon>
        <taxon>ecological metagenomes</taxon>
    </lineage>
</organism>
<comment type="caution">
    <text evidence="1">The sequence shown here is derived from an EMBL/GenBank/DDBJ whole genome shotgun (WGS) entry which is preliminary data.</text>
</comment>
<dbReference type="EMBL" id="VSSQ01000016">
    <property type="protein sequence ID" value="MPL61845.1"/>
    <property type="molecule type" value="Genomic_DNA"/>
</dbReference>
<reference evidence="1" key="1">
    <citation type="submission" date="2019-08" db="EMBL/GenBank/DDBJ databases">
        <authorList>
            <person name="Kucharzyk K."/>
            <person name="Murdoch R.W."/>
            <person name="Higgins S."/>
            <person name="Loffler F."/>
        </authorList>
    </citation>
    <scope>NUCLEOTIDE SEQUENCE</scope>
</reference>
<proteinExistence type="predicted"/>
<gene>
    <name evidence="1" type="ORF">SDC9_07434</name>
</gene>
<name>A0A644T4J3_9ZZZZ</name>
<protein>
    <submittedName>
        <fullName evidence="1">Uncharacterized protein</fullName>
    </submittedName>
</protein>
<dbReference type="AlphaFoldDB" id="A0A644T4J3"/>
<accession>A0A644T4J3</accession>
<sequence length="56" mass="6649">MNNENCVYKLQRHLKEIAHTTTKQGLMSYKNYNALKEYISLEIIEDTGEYLIIKIK</sequence>